<evidence type="ECO:0000256" key="3">
    <source>
        <dbReference type="ARBA" id="ARBA00006402"/>
    </source>
</evidence>
<dbReference type="InterPro" id="IPR001789">
    <property type="entry name" value="Sig_transdc_resp-reg_receiver"/>
</dbReference>
<dbReference type="PRINTS" id="PR00344">
    <property type="entry name" value="BCTRLSENSOR"/>
</dbReference>
<organism evidence="17 18">
    <name type="scientific">Pedococcus badiiscoriae</name>
    <dbReference type="NCBI Taxonomy" id="642776"/>
    <lineage>
        <taxon>Bacteria</taxon>
        <taxon>Bacillati</taxon>
        <taxon>Actinomycetota</taxon>
        <taxon>Actinomycetes</taxon>
        <taxon>Micrococcales</taxon>
        <taxon>Intrasporangiaceae</taxon>
        <taxon>Pedococcus</taxon>
    </lineage>
</organism>
<feature type="domain" description="Response regulatory" evidence="16">
    <location>
        <begin position="633"/>
        <end position="746"/>
    </location>
</feature>
<evidence type="ECO:0000256" key="7">
    <source>
        <dbReference type="ARBA" id="ARBA00022741"/>
    </source>
</evidence>
<feature type="modified residue" description="4-aspartylphosphate" evidence="14">
    <location>
        <position position="682"/>
    </location>
</feature>
<dbReference type="FunFam" id="1.10.287.130:FF:000038">
    <property type="entry name" value="Sensory transduction histidine kinase"/>
    <property type="match status" value="1"/>
</dbReference>
<evidence type="ECO:0000256" key="10">
    <source>
        <dbReference type="ARBA" id="ARBA00023012"/>
    </source>
</evidence>
<dbReference type="GO" id="GO:0009927">
    <property type="term" value="F:histidine phosphotransfer kinase activity"/>
    <property type="evidence" value="ECO:0007669"/>
    <property type="project" value="TreeGrafter"/>
</dbReference>
<dbReference type="SUPFAM" id="SSF55781">
    <property type="entry name" value="GAF domain-like"/>
    <property type="match status" value="2"/>
</dbReference>
<feature type="domain" description="Histidine kinase" evidence="15">
    <location>
        <begin position="394"/>
        <end position="612"/>
    </location>
</feature>
<evidence type="ECO:0000256" key="5">
    <source>
        <dbReference type="ARBA" id="ARBA00022553"/>
    </source>
</evidence>
<dbReference type="EC" id="2.7.13.3" evidence="4"/>
<evidence type="ECO:0000256" key="13">
    <source>
        <dbReference type="ARBA" id="ARBA00074306"/>
    </source>
</evidence>
<dbReference type="SMART" id="SM00065">
    <property type="entry name" value="GAF"/>
    <property type="match status" value="2"/>
</dbReference>
<keyword evidence="7" id="KW-0547">Nucleotide-binding</keyword>
<keyword evidence="5 14" id="KW-0597">Phosphoprotein</keyword>
<dbReference type="SUPFAM" id="SSF47384">
    <property type="entry name" value="Homodimeric domain of signal transducing histidine kinase"/>
    <property type="match status" value="1"/>
</dbReference>
<dbReference type="InterPro" id="IPR036890">
    <property type="entry name" value="HATPase_C_sf"/>
</dbReference>
<dbReference type="InterPro" id="IPR003594">
    <property type="entry name" value="HATPase_dom"/>
</dbReference>
<dbReference type="SUPFAM" id="SSF55874">
    <property type="entry name" value="ATPase domain of HSP90 chaperone/DNA topoisomerase II/histidine kinase"/>
    <property type="match status" value="1"/>
</dbReference>
<dbReference type="GO" id="GO:0003677">
    <property type="term" value="F:DNA binding"/>
    <property type="evidence" value="ECO:0007669"/>
    <property type="project" value="UniProtKB-KW"/>
</dbReference>
<dbReference type="AlphaFoldDB" id="A0A852WHT6"/>
<sequence>MARSADVPVDPTPSVDAATLALRLRETQEQLAAVNEVLSAVGRSSGDPDTVLATIVDSARRLCRSDAAQLYLLDDDRIYQLIKAVGVSEESIAYIAAHPMPLDRDTLAGRVGVDRKAQQIEDVVADPEYGRLDLQRVAGFRTTMGAPLVVDDEVVGAMVLWRNEVSPFAEREMSIVTAFAAQAALAINGVRLVQELQAGRAELARKVDQLEALAEVGQAISSTLDPDEVLGTIVLHAVELSGADGGSLMEYDEESSLFRVRTAYGTSPEVIRALQETRIHLDETVVGRAALTGSPIQVPDLRDVELDPHLRVLHDAGWRSLVAIPMARPDRIVGVLVVRRTTTGAFTDETCDMLSAFASQSAVALINARLYRELERQRAELAVTSQHKSEFLASMSHELRTPLNAVIGFSEVLLERMFGDLNERQEDYLQDILSAGRHLLDLLNDVLDLSKVEAGHMELEKSTFPIADSVNQVLSLLRERAGRQGVTLVTDLTAGPSMVTADPLRFKQVLLNLVGNGVKFTPAGGTVTVAARRDGDELTVTVADTGIGIAQGDQERIFDSFQQGARSASMTEGTGLGLTLTRRIVELHGGRVWLTSEVGVGSTFGFTLPQPTAWQREEQPAWTHPDLDDTRPAVVVIEDDPSSSELVGVHLAAAGLRAVPVRSGEEGLEAIRALRPKAVVLDIRLPGMDGWDVLSQLKADPELTGTPVVVVSVLPDRGRGFALGASDYLVKPVAREVLLGAIWRAVADRADQPGTQQRRTLAVIDDDPTALEVVRATLEPQGWQVATFARGDEALRSMASLAPTVVLVDLLMPDTDGFAVIDALRADPGTAGVPVVVLTAKSLTQEDRARLQGRIEFVASKSQLDLGVLAQRLAQVATAGASTSPAGPGTATEVTG</sequence>
<dbReference type="InterPro" id="IPR004358">
    <property type="entry name" value="Sig_transdc_His_kin-like_C"/>
</dbReference>
<dbReference type="GO" id="GO:0000155">
    <property type="term" value="F:phosphorelay sensor kinase activity"/>
    <property type="evidence" value="ECO:0007669"/>
    <property type="project" value="InterPro"/>
</dbReference>
<keyword evidence="12" id="KW-0131">Cell cycle</keyword>
<dbReference type="Proteomes" id="UP000573599">
    <property type="component" value="Unassembled WGS sequence"/>
</dbReference>
<dbReference type="Pfam" id="PF01590">
    <property type="entry name" value="GAF"/>
    <property type="match status" value="1"/>
</dbReference>
<dbReference type="SMART" id="SM00387">
    <property type="entry name" value="HATPase_c"/>
    <property type="match status" value="1"/>
</dbReference>
<keyword evidence="17" id="KW-0238">DNA-binding</keyword>
<gene>
    <name evidence="17" type="ORF">BJ986_000711</name>
</gene>
<dbReference type="RefSeq" id="WP_179420744.1">
    <property type="nucleotide sequence ID" value="NZ_JACCAB010000001.1"/>
</dbReference>
<evidence type="ECO:0000256" key="9">
    <source>
        <dbReference type="ARBA" id="ARBA00022840"/>
    </source>
</evidence>
<evidence type="ECO:0000256" key="8">
    <source>
        <dbReference type="ARBA" id="ARBA00022777"/>
    </source>
</evidence>
<evidence type="ECO:0000256" key="2">
    <source>
        <dbReference type="ARBA" id="ARBA00004236"/>
    </source>
</evidence>
<dbReference type="Gene3D" id="3.40.50.2300">
    <property type="match status" value="2"/>
</dbReference>
<evidence type="ECO:0000256" key="12">
    <source>
        <dbReference type="ARBA" id="ARBA00023306"/>
    </source>
</evidence>
<dbReference type="InterPro" id="IPR005467">
    <property type="entry name" value="His_kinase_dom"/>
</dbReference>
<dbReference type="CDD" id="cd16922">
    <property type="entry name" value="HATPase_EvgS-ArcB-TorS-like"/>
    <property type="match status" value="1"/>
</dbReference>
<dbReference type="PROSITE" id="PS50109">
    <property type="entry name" value="HIS_KIN"/>
    <property type="match status" value="1"/>
</dbReference>
<reference evidence="17 18" key="1">
    <citation type="submission" date="2020-07" db="EMBL/GenBank/DDBJ databases">
        <title>Sequencing the genomes of 1000 actinobacteria strains.</title>
        <authorList>
            <person name="Klenk H.-P."/>
        </authorList>
    </citation>
    <scope>NUCLEOTIDE SEQUENCE [LARGE SCALE GENOMIC DNA]</scope>
    <source>
        <strain evidence="17 18">DSM 23987</strain>
    </source>
</reference>
<keyword evidence="11" id="KW-0472">Membrane</keyword>
<dbReference type="PANTHER" id="PTHR43047:SF72">
    <property type="entry name" value="OSMOSENSING HISTIDINE PROTEIN KINASE SLN1"/>
    <property type="match status" value="1"/>
</dbReference>
<comment type="catalytic activity">
    <reaction evidence="1">
        <text>ATP + protein L-histidine = ADP + protein N-phospho-L-histidine.</text>
        <dbReference type="EC" id="2.7.13.3"/>
    </reaction>
</comment>
<comment type="similarity">
    <text evidence="3">In the N-terminal section; belongs to the phytochrome family.</text>
</comment>
<evidence type="ECO:0000313" key="18">
    <source>
        <dbReference type="Proteomes" id="UP000573599"/>
    </source>
</evidence>
<dbReference type="FunFam" id="3.30.565.10:FF:000010">
    <property type="entry name" value="Sensor histidine kinase RcsC"/>
    <property type="match status" value="1"/>
</dbReference>
<name>A0A852WHT6_9MICO</name>
<dbReference type="GO" id="GO:0005524">
    <property type="term" value="F:ATP binding"/>
    <property type="evidence" value="ECO:0007669"/>
    <property type="project" value="UniProtKB-KW"/>
</dbReference>
<dbReference type="EMBL" id="JACCAB010000001">
    <property type="protein sequence ID" value="NYG06224.1"/>
    <property type="molecule type" value="Genomic_DNA"/>
</dbReference>
<feature type="domain" description="Response regulatory" evidence="16">
    <location>
        <begin position="760"/>
        <end position="876"/>
    </location>
</feature>
<evidence type="ECO:0000256" key="1">
    <source>
        <dbReference type="ARBA" id="ARBA00000085"/>
    </source>
</evidence>
<dbReference type="SUPFAM" id="SSF52172">
    <property type="entry name" value="CheY-like"/>
    <property type="match status" value="2"/>
</dbReference>
<evidence type="ECO:0000259" key="16">
    <source>
        <dbReference type="PROSITE" id="PS50110"/>
    </source>
</evidence>
<protein>
    <recommendedName>
        <fullName evidence="13">Circadian input-output histidine kinase CikA</fullName>
        <ecNumber evidence="4">2.7.13.3</ecNumber>
    </recommendedName>
</protein>
<evidence type="ECO:0000256" key="4">
    <source>
        <dbReference type="ARBA" id="ARBA00012438"/>
    </source>
</evidence>
<keyword evidence="18" id="KW-1185">Reference proteome</keyword>
<dbReference type="InterPro" id="IPR029016">
    <property type="entry name" value="GAF-like_dom_sf"/>
</dbReference>
<dbReference type="Pfam" id="PF13185">
    <property type="entry name" value="GAF_2"/>
    <property type="match status" value="1"/>
</dbReference>
<dbReference type="CDD" id="cd00082">
    <property type="entry name" value="HisKA"/>
    <property type="match status" value="1"/>
</dbReference>
<evidence type="ECO:0000259" key="15">
    <source>
        <dbReference type="PROSITE" id="PS50109"/>
    </source>
</evidence>
<keyword evidence="9" id="KW-0067">ATP-binding</keyword>
<dbReference type="Pfam" id="PF00072">
    <property type="entry name" value="Response_reg"/>
    <property type="match status" value="2"/>
</dbReference>
<evidence type="ECO:0000313" key="17">
    <source>
        <dbReference type="EMBL" id="NYG06224.1"/>
    </source>
</evidence>
<keyword evidence="10" id="KW-0902">Two-component regulatory system</keyword>
<feature type="modified residue" description="4-aspartylphosphate" evidence="14">
    <location>
        <position position="809"/>
    </location>
</feature>
<comment type="subcellular location">
    <subcellularLocation>
        <location evidence="2">Cell membrane</location>
    </subcellularLocation>
</comment>
<dbReference type="CDD" id="cd17574">
    <property type="entry name" value="REC_OmpR"/>
    <property type="match status" value="1"/>
</dbReference>
<dbReference type="InterPro" id="IPR003661">
    <property type="entry name" value="HisK_dim/P_dom"/>
</dbReference>
<dbReference type="Gene3D" id="1.10.287.130">
    <property type="match status" value="1"/>
</dbReference>
<keyword evidence="8 17" id="KW-0418">Kinase</keyword>
<accession>A0A852WHT6</accession>
<dbReference type="SMART" id="SM00448">
    <property type="entry name" value="REC"/>
    <property type="match status" value="2"/>
</dbReference>
<evidence type="ECO:0000256" key="11">
    <source>
        <dbReference type="ARBA" id="ARBA00023136"/>
    </source>
</evidence>
<dbReference type="PROSITE" id="PS50110">
    <property type="entry name" value="RESPONSE_REGULATORY"/>
    <property type="match status" value="2"/>
</dbReference>
<dbReference type="InterPro" id="IPR011006">
    <property type="entry name" value="CheY-like_superfamily"/>
</dbReference>
<dbReference type="InterPro" id="IPR003018">
    <property type="entry name" value="GAF"/>
</dbReference>
<comment type="caution">
    <text evidence="17">The sequence shown here is derived from an EMBL/GenBank/DDBJ whole genome shotgun (WGS) entry which is preliminary data.</text>
</comment>
<dbReference type="Gene3D" id="3.30.565.10">
    <property type="entry name" value="Histidine kinase-like ATPase, C-terminal domain"/>
    <property type="match status" value="1"/>
</dbReference>
<dbReference type="InterPro" id="IPR036097">
    <property type="entry name" value="HisK_dim/P_sf"/>
</dbReference>
<evidence type="ECO:0000256" key="6">
    <source>
        <dbReference type="ARBA" id="ARBA00022679"/>
    </source>
</evidence>
<dbReference type="Pfam" id="PF02518">
    <property type="entry name" value="HATPase_c"/>
    <property type="match status" value="1"/>
</dbReference>
<dbReference type="Pfam" id="PF00512">
    <property type="entry name" value="HisKA"/>
    <property type="match status" value="1"/>
</dbReference>
<dbReference type="GO" id="GO:0005886">
    <property type="term" value="C:plasma membrane"/>
    <property type="evidence" value="ECO:0007669"/>
    <property type="project" value="UniProtKB-SubCell"/>
</dbReference>
<evidence type="ECO:0000256" key="14">
    <source>
        <dbReference type="PROSITE-ProRule" id="PRU00169"/>
    </source>
</evidence>
<dbReference type="SMART" id="SM00388">
    <property type="entry name" value="HisKA"/>
    <property type="match status" value="1"/>
</dbReference>
<keyword evidence="6" id="KW-0808">Transferase</keyword>
<proteinExistence type="inferred from homology"/>
<dbReference type="Gene3D" id="3.30.450.40">
    <property type="match status" value="2"/>
</dbReference>
<dbReference type="PANTHER" id="PTHR43047">
    <property type="entry name" value="TWO-COMPONENT HISTIDINE PROTEIN KINASE"/>
    <property type="match status" value="1"/>
</dbReference>